<keyword evidence="5" id="KW-1185">Reference proteome</keyword>
<evidence type="ECO:0000313" key="4">
    <source>
        <dbReference type="EMBL" id="KIL34618.1"/>
    </source>
</evidence>
<feature type="compositionally biased region" description="Basic residues" evidence="3">
    <location>
        <begin position="116"/>
        <end position="128"/>
    </location>
</feature>
<organism evidence="4 5">
    <name type="scientific">Cohnella kolymensis</name>
    <dbReference type="NCBI Taxonomy" id="1590652"/>
    <lineage>
        <taxon>Bacteria</taxon>
        <taxon>Bacillati</taxon>
        <taxon>Bacillota</taxon>
        <taxon>Bacilli</taxon>
        <taxon>Bacillales</taxon>
        <taxon>Paenibacillaceae</taxon>
        <taxon>Cohnella</taxon>
    </lineage>
</organism>
<comment type="caution">
    <text evidence="4">The sequence shown here is derived from an EMBL/GenBank/DDBJ whole genome shotgun (WGS) entry which is preliminary data.</text>
</comment>
<dbReference type="InterPro" id="IPR003791">
    <property type="entry name" value="UPF0178"/>
</dbReference>
<evidence type="ECO:0000256" key="2">
    <source>
        <dbReference type="HAMAP-Rule" id="MF_00489"/>
    </source>
</evidence>
<accession>A0ABR5A0P3</accession>
<feature type="region of interest" description="Disordered" evidence="3">
    <location>
        <begin position="113"/>
        <end position="137"/>
    </location>
</feature>
<evidence type="ECO:0000256" key="3">
    <source>
        <dbReference type="SAM" id="MobiDB-lite"/>
    </source>
</evidence>
<dbReference type="Pfam" id="PF02639">
    <property type="entry name" value="DUF188"/>
    <property type="match status" value="1"/>
</dbReference>
<sequence length="155" mass="16937">MSMNFARRRVVVDGDACPVKAEIAATVLECEATALMVSSHAHVLVPGPSVDVVTVDASDQSADLYIANVLNKQDVLVTGDYGLAAIGLARGAAILTPRGREIRESDIDALLEQRHHSARQRRGGKRTKGPPPFTDEDRIRFQHKLRTLLRGMQEN</sequence>
<dbReference type="HAMAP" id="MF_00489">
    <property type="entry name" value="UPF0178"/>
    <property type="match status" value="1"/>
</dbReference>
<dbReference type="PANTHER" id="PTHR35146">
    <property type="entry name" value="UPF0178 PROTEIN YAII"/>
    <property type="match status" value="1"/>
</dbReference>
<evidence type="ECO:0000313" key="5">
    <source>
        <dbReference type="Proteomes" id="UP000054526"/>
    </source>
</evidence>
<evidence type="ECO:0000256" key="1">
    <source>
        <dbReference type="ARBA" id="ARBA00008522"/>
    </source>
</evidence>
<protein>
    <recommendedName>
        <fullName evidence="2">UPF0178 protein SD71_18425</fullName>
    </recommendedName>
</protein>
<dbReference type="EMBL" id="JXAL01000028">
    <property type="protein sequence ID" value="KIL34618.1"/>
    <property type="molecule type" value="Genomic_DNA"/>
</dbReference>
<dbReference type="Proteomes" id="UP000054526">
    <property type="component" value="Unassembled WGS sequence"/>
</dbReference>
<comment type="similarity">
    <text evidence="1 2">Belongs to the UPF0178 family.</text>
</comment>
<dbReference type="PANTHER" id="PTHR35146:SF1">
    <property type="entry name" value="UPF0178 PROTEIN YAII"/>
    <property type="match status" value="1"/>
</dbReference>
<reference evidence="4 5" key="1">
    <citation type="submission" date="2014-12" db="EMBL/GenBank/DDBJ databases">
        <title>Draft genome sequence of Cohnella kolymensis strain B-2846.</title>
        <authorList>
            <person name="Karlyshev A.V."/>
            <person name="Kudryashova E.B."/>
        </authorList>
    </citation>
    <scope>NUCLEOTIDE SEQUENCE [LARGE SCALE GENOMIC DNA]</scope>
    <source>
        <strain evidence="4 5">VKM B-2846</strain>
    </source>
</reference>
<gene>
    <name evidence="4" type="ORF">SD71_18425</name>
</gene>
<proteinExistence type="inferred from homology"/>
<name>A0ABR5A0P3_9BACL</name>